<feature type="compositionally biased region" description="Low complexity" evidence="2">
    <location>
        <begin position="620"/>
        <end position="631"/>
    </location>
</feature>
<keyword evidence="4" id="KW-1185">Reference proteome</keyword>
<evidence type="ECO:0000313" key="3">
    <source>
        <dbReference type="EMBL" id="CAD5211112.1"/>
    </source>
</evidence>
<comment type="caution">
    <text evidence="3">The sequence shown here is derived from an EMBL/GenBank/DDBJ whole genome shotgun (WGS) entry which is preliminary data.</text>
</comment>
<accession>A0A811K6Z0</accession>
<feature type="compositionally biased region" description="Basic and acidic residues" evidence="2">
    <location>
        <begin position="540"/>
        <end position="556"/>
    </location>
</feature>
<sequence length="728" mass="83073">MGIAASAGKNNDELVDNLVQGKYIRFRSVELAMRLVDRGDYFPEDERENAYKDIAWKENDSFSGPIHLSAPCIYANALEYLDLQPGLSFLNVGSGSGYFSTVAGFLLTETGINHGVEVYENMVEYADTHLQKALGRPAASAFSFGAPVFFHGSAFFTKNNIQYDRIYCGALVPNQRRSFFANMLKINGILVCPYGNELIRVKRTGPRSFEVYSVSQVSFSNLIAPAETREFTKTSVVLPHFEPKSLQEICRSTVRKAIRDYIHDKHPLKLHFECDPGARSSGPRRDNNGLGAVFLIDGDQDEGSDHERENEAEREPEDVGNVNFDEMHERVRREMDETMEMFRDIQRRHENIRRRMNDDPPLQRIIALVQNGNERDERVRTERNNRLAAVGFVIADLDENGDDHEDTDRRRVPPAPLGYAFHDQEFPSEYEIMLNAPEIDNIDMSHILPSYAMSLITPASKRRKRKPSTSSVHRHRRVEGGGNGGIRLHTITYRGGRDRHRIEHVERLIHRLRETTVRRQRAFQARHNEIRRLRLRLNRRNDAATETPRENHHDVHDEDEPTSTARLGLNAGSTSSLKSERDKGTKRSAPDTFNDYDTNVKRSASDGNIQETSTREALRSSFSSPTSSTASVREDPVEEEATNTERPEAQTSSPTSSSSDDLSSDSNENESSDNVDKEDEEDEKLNKEREKRANEQNQSLETFHKHYLKYLSGLPVPERLIRFLMFDE</sequence>
<feature type="region of interest" description="Disordered" evidence="2">
    <location>
        <begin position="540"/>
        <end position="700"/>
    </location>
</feature>
<feature type="compositionally biased region" description="Basic and acidic residues" evidence="2">
    <location>
        <begin position="303"/>
        <end position="313"/>
    </location>
</feature>
<comment type="similarity">
    <text evidence="1">Belongs to the methyltransferase superfamily. L-isoaspartyl/D-aspartyl protein methyltransferase family.</text>
</comment>
<feature type="compositionally biased region" description="Basic and acidic residues" evidence="2">
    <location>
        <begin position="578"/>
        <end position="589"/>
    </location>
</feature>
<proteinExistence type="inferred from homology"/>
<dbReference type="Gene3D" id="3.40.50.150">
    <property type="entry name" value="Vaccinia Virus protein VP39"/>
    <property type="match status" value="1"/>
</dbReference>
<dbReference type="PANTHER" id="PTHR11579:SF9">
    <property type="entry name" value="PROTEIN-L-ISOASPARTATE O-METHYLTRANSFERASE"/>
    <property type="match status" value="1"/>
</dbReference>
<dbReference type="GO" id="GO:0004719">
    <property type="term" value="F:protein-L-isoaspartate (D-aspartate) O-methyltransferase activity"/>
    <property type="evidence" value="ECO:0007669"/>
    <property type="project" value="InterPro"/>
</dbReference>
<dbReference type="SUPFAM" id="SSF53335">
    <property type="entry name" value="S-adenosyl-L-methionine-dependent methyltransferases"/>
    <property type="match status" value="1"/>
</dbReference>
<dbReference type="AlphaFoldDB" id="A0A811K6Z0"/>
<dbReference type="Pfam" id="PF01135">
    <property type="entry name" value="PCMT"/>
    <property type="match status" value="1"/>
</dbReference>
<evidence type="ECO:0000256" key="2">
    <source>
        <dbReference type="SAM" id="MobiDB-lite"/>
    </source>
</evidence>
<feature type="region of interest" description="Disordered" evidence="2">
    <location>
        <begin position="277"/>
        <end position="319"/>
    </location>
</feature>
<dbReference type="InterPro" id="IPR000682">
    <property type="entry name" value="PCMT"/>
</dbReference>
<dbReference type="Proteomes" id="UP000614601">
    <property type="component" value="Unassembled WGS sequence"/>
</dbReference>
<dbReference type="Proteomes" id="UP000783686">
    <property type="component" value="Unassembled WGS sequence"/>
</dbReference>
<feature type="region of interest" description="Disordered" evidence="2">
    <location>
        <begin position="458"/>
        <end position="489"/>
    </location>
</feature>
<dbReference type="PANTHER" id="PTHR11579">
    <property type="entry name" value="PROTEIN-L-ISOASPARTATE O-METHYLTRANSFERASE"/>
    <property type="match status" value="1"/>
</dbReference>
<reference evidence="3" key="1">
    <citation type="submission" date="2020-09" db="EMBL/GenBank/DDBJ databases">
        <authorList>
            <person name="Kikuchi T."/>
        </authorList>
    </citation>
    <scope>NUCLEOTIDE SEQUENCE</scope>
    <source>
        <strain evidence="3">SH1</strain>
    </source>
</reference>
<gene>
    <name evidence="3" type="ORF">BOKJ2_LOCUS3531</name>
</gene>
<feature type="compositionally biased region" description="Basic and acidic residues" evidence="2">
    <location>
        <begin position="684"/>
        <end position="694"/>
    </location>
</feature>
<organism evidence="3 4">
    <name type="scientific">Bursaphelenchus okinawaensis</name>
    <dbReference type="NCBI Taxonomy" id="465554"/>
    <lineage>
        <taxon>Eukaryota</taxon>
        <taxon>Metazoa</taxon>
        <taxon>Ecdysozoa</taxon>
        <taxon>Nematoda</taxon>
        <taxon>Chromadorea</taxon>
        <taxon>Rhabditida</taxon>
        <taxon>Tylenchina</taxon>
        <taxon>Tylenchomorpha</taxon>
        <taxon>Aphelenchoidea</taxon>
        <taxon>Aphelenchoididae</taxon>
        <taxon>Bursaphelenchus</taxon>
    </lineage>
</organism>
<dbReference type="OrthoDB" id="10257972at2759"/>
<evidence type="ECO:0000256" key="1">
    <source>
        <dbReference type="ARBA" id="ARBA00005369"/>
    </source>
</evidence>
<protein>
    <submittedName>
        <fullName evidence="3">Uncharacterized protein</fullName>
    </submittedName>
</protein>
<feature type="compositionally biased region" description="Basic residues" evidence="2">
    <location>
        <begin position="460"/>
        <end position="477"/>
    </location>
</feature>
<dbReference type="EMBL" id="CAJFCW020000002">
    <property type="protein sequence ID" value="CAG9092697.1"/>
    <property type="molecule type" value="Genomic_DNA"/>
</dbReference>
<dbReference type="EMBL" id="CAJFDH010000002">
    <property type="protein sequence ID" value="CAD5211112.1"/>
    <property type="molecule type" value="Genomic_DNA"/>
</dbReference>
<name>A0A811K6Z0_9BILA</name>
<dbReference type="GO" id="GO:0005737">
    <property type="term" value="C:cytoplasm"/>
    <property type="evidence" value="ECO:0007669"/>
    <property type="project" value="TreeGrafter"/>
</dbReference>
<feature type="compositionally biased region" description="Low complexity" evidence="2">
    <location>
        <begin position="656"/>
        <end position="666"/>
    </location>
</feature>
<evidence type="ECO:0000313" key="4">
    <source>
        <dbReference type="Proteomes" id="UP000614601"/>
    </source>
</evidence>
<feature type="compositionally biased region" description="Acidic residues" evidence="2">
    <location>
        <begin position="667"/>
        <end position="683"/>
    </location>
</feature>
<dbReference type="InterPro" id="IPR029063">
    <property type="entry name" value="SAM-dependent_MTases_sf"/>
</dbReference>